<feature type="transmembrane region" description="Helical" evidence="1">
    <location>
        <begin position="12"/>
        <end position="29"/>
    </location>
</feature>
<evidence type="ECO:0000313" key="2">
    <source>
        <dbReference type="EMBL" id="CAA6812494.1"/>
    </source>
</evidence>
<keyword evidence="1" id="KW-0812">Transmembrane</keyword>
<dbReference type="PROSITE" id="PS51257">
    <property type="entry name" value="PROKAR_LIPOPROTEIN"/>
    <property type="match status" value="1"/>
</dbReference>
<organism evidence="2">
    <name type="scientific">uncultured Sulfurovum sp</name>
    <dbReference type="NCBI Taxonomy" id="269237"/>
    <lineage>
        <taxon>Bacteria</taxon>
        <taxon>Pseudomonadati</taxon>
        <taxon>Campylobacterota</taxon>
        <taxon>Epsilonproteobacteria</taxon>
        <taxon>Campylobacterales</taxon>
        <taxon>Sulfurovaceae</taxon>
        <taxon>Sulfurovum</taxon>
        <taxon>environmental samples</taxon>
    </lineage>
</organism>
<evidence type="ECO:0008006" key="3">
    <source>
        <dbReference type="Google" id="ProtNLM"/>
    </source>
</evidence>
<name>A0A6S6T2E5_9BACT</name>
<dbReference type="AlphaFoldDB" id="A0A6S6T2E5"/>
<accession>A0A6S6T2E5</accession>
<proteinExistence type="predicted"/>
<protein>
    <recommendedName>
        <fullName evidence="3">Lipoprotein</fullName>
    </recommendedName>
</protein>
<keyword evidence="1" id="KW-1133">Transmembrane helix</keyword>
<sequence length="99" mass="11122">MLYNNKKIKKDFCNLNLLLLGIILLFFTACEEEFAQKGVLGVEAESIPSCDEQGNTSAMKISDTIKIAKQDNNTIVRVWHYQDSTKLICVLKGEAVIIK</sequence>
<evidence type="ECO:0000256" key="1">
    <source>
        <dbReference type="SAM" id="Phobius"/>
    </source>
</evidence>
<reference evidence="2" key="1">
    <citation type="submission" date="2020-01" db="EMBL/GenBank/DDBJ databases">
        <authorList>
            <person name="Meier V. D."/>
            <person name="Meier V D."/>
        </authorList>
    </citation>
    <scope>NUCLEOTIDE SEQUENCE</scope>
    <source>
        <strain evidence="2">HLG_WM_MAG_04</strain>
    </source>
</reference>
<gene>
    <name evidence="2" type="ORF">HELGO_WM5858</name>
</gene>
<dbReference type="EMBL" id="CACVAX010000038">
    <property type="protein sequence ID" value="CAA6812494.1"/>
    <property type="molecule type" value="Genomic_DNA"/>
</dbReference>
<keyword evidence="1" id="KW-0472">Membrane</keyword>